<dbReference type="Gene3D" id="3.40.50.10860">
    <property type="entry name" value="Leucine Dehydrogenase, chain A, domain 1"/>
    <property type="match status" value="1"/>
</dbReference>
<evidence type="ECO:0000256" key="3">
    <source>
        <dbReference type="ARBA" id="ARBA00023027"/>
    </source>
</evidence>
<evidence type="ECO:0000313" key="7">
    <source>
        <dbReference type="EMBL" id="OGM55074.1"/>
    </source>
</evidence>
<proteinExistence type="inferred from homology"/>
<dbReference type="Proteomes" id="UP000178603">
    <property type="component" value="Unassembled WGS sequence"/>
</dbReference>
<dbReference type="GO" id="GO:0006520">
    <property type="term" value="P:amino acid metabolic process"/>
    <property type="evidence" value="ECO:0007669"/>
    <property type="project" value="InterPro"/>
</dbReference>
<evidence type="ECO:0000256" key="5">
    <source>
        <dbReference type="PIRSR" id="PIRSR000188-2"/>
    </source>
</evidence>
<comment type="similarity">
    <text evidence="1">Belongs to the Glu/Leu/Phe/Val dehydrogenases family.</text>
</comment>
<dbReference type="PIRSF" id="PIRSF000188">
    <property type="entry name" value="Phe_leu_dh"/>
    <property type="match status" value="1"/>
</dbReference>
<dbReference type="EMBL" id="MGGW01000005">
    <property type="protein sequence ID" value="OGM55074.1"/>
    <property type="molecule type" value="Genomic_DNA"/>
</dbReference>
<evidence type="ECO:0000259" key="6">
    <source>
        <dbReference type="SMART" id="SM00839"/>
    </source>
</evidence>
<dbReference type="CDD" id="cd01075">
    <property type="entry name" value="NAD_bind_Leu_Phe_Val_DH"/>
    <property type="match status" value="1"/>
</dbReference>
<dbReference type="PANTHER" id="PTHR42722">
    <property type="entry name" value="LEUCINE DEHYDROGENASE"/>
    <property type="match status" value="1"/>
</dbReference>
<evidence type="ECO:0000313" key="8">
    <source>
        <dbReference type="Proteomes" id="UP000178603"/>
    </source>
</evidence>
<dbReference type="Pfam" id="PF02812">
    <property type="entry name" value="ELFV_dehydrog_N"/>
    <property type="match status" value="1"/>
</dbReference>
<comment type="caution">
    <text evidence="7">The sequence shown here is derived from an EMBL/GenBank/DDBJ whole genome shotgun (WGS) entry which is preliminary data.</text>
</comment>
<dbReference type="PANTHER" id="PTHR42722:SF1">
    <property type="entry name" value="VALINE DEHYDROGENASE"/>
    <property type="match status" value="1"/>
</dbReference>
<dbReference type="InterPro" id="IPR006096">
    <property type="entry name" value="Glu/Leu/Phe/Val/Trp_DH_C"/>
</dbReference>
<evidence type="ECO:0000256" key="2">
    <source>
        <dbReference type="ARBA" id="ARBA00023002"/>
    </source>
</evidence>
<dbReference type="GO" id="GO:0000166">
    <property type="term" value="F:nucleotide binding"/>
    <property type="evidence" value="ECO:0007669"/>
    <property type="project" value="UniProtKB-KW"/>
</dbReference>
<dbReference type="InterPro" id="IPR036291">
    <property type="entry name" value="NAD(P)-bd_dom_sf"/>
</dbReference>
<dbReference type="SMART" id="SM00839">
    <property type="entry name" value="ELFV_dehydrog"/>
    <property type="match status" value="1"/>
</dbReference>
<sequence length="353" mass="38905">MKILNELFLANFPDYDGHKYVIEEQDKKNGLHAFVAIHNNRLGSATGGTRIFPYLSREDAITDVLRLSRAMTYKSAIAGLKHGGGKGVIIADPVKQKTSELLKAYGEFINRINESLCEYTTGEDVGISQSDIEFLSKVSPYIVGTKGKAGNPSPFAALSTYYAMKAAVRFLYNKSDLKGFKISVKGVGKVGSALVDLLVDEGALVFVADLSLEAVGRLKKKHRMLNIIEPTRIHKLDVDIYSPCALGKEFNNENIAQLKCKMVCGAANNQLEDSHIGEILFQKGIYYIPDYLANCGGLINVVDQLEKGGYKKSRVVKMIARVKSKTSKILSKSKEQQKPTNIVADEICELLFK</sequence>
<dbReference type="SUPFAM" id="SSF53223">
    <property type="entry name" value="Aminoacid dehydrogenase-like, N-terminal domain"/>
    <property type="match status" value="1"/>
</dbReference>
<feature type="active site" description="Proton donor/acceptor" evidence="4">
    <location>
        <position position="86"/>
    </location>
</feature>
<dbReference type="Gene3D" id="3.40.50.720">
    <property type="entry name" value="NAD(P)-binding Rossmann-like Domain"/>
    <property type="match status" value="1"/>
</dbReference>
<dbReference type="InterPro" id="IPR046346">
    <property type="entry name" value="Aminoacid_DH-like_N_sf"/>
</dbReference>
<dbReference type="InterPro" id="IPR016211">
    <property type="entry name" value="Glu/Phe/Leu/Val/Trp_DH_bac/arc"/>
</dbReference>
<dbReference type="InterPro" id="IPR006097">
    <property type="entry name" value="Glu/Leu/Phe/Val/Trp_DH_dimer"/>
</dbReference>
<dbReference type="SUPFAM" id="SSF51735">
    <property type="entry name" value="NAD(P)-binding Rossmann-fold domains"/>
    <property type="match status" value="1"/>
</dbReference>
<dbReference type="AlphaFoldDB" id="A0A1F8ATK9"/>
<feature type="binding site" evidence="5">
    <location>
        <begin position="186"/>
        <end position="191"/>
    </location>
    <ligand>
        <name>NAD(+)</name>
        <dbReference type="ChEBI" id="CHEBI:57540"/>
    </ligand>
</feature>
<dbReference type="InterPro" id="IPR033524">
    <property type="entry name" value="Glu/Leu/Phe/Val_DH_AS"/>
</dbReference>
<name>A0A1F8ATK9_9BACT</name>
<protein>
    <recommendedName>
        <fullName evidence="6">Glutamate/phenylalanine/leucine/valine/L-tryptophan dehydrogenase C-terminal domain-containing protein</fullName>
    </recommendedName>
</protein>
<keyword evidence="2" id="KW-0560">Oxidoreductase</keyword>
<keyword evidence="5" id="KW-0547">Nucleotide-binding</keyword>
<keyword evidence="3 5" id="KW-0520">NAD</keyword>
<reference evidence="7 8" key="1">
    <citation type="journal article" date="2016" name="Nat. Commun.">
        <title>Thousands of microbial genomes shed light on interconnected biogeochemical processes in an aquifer system.</title>
        <authorList>
            <person name="Anantharaman K."/>
            <person name="Brown C.T."/>
            <person name="Hug L.A."/>
            <person name="Sharon I."/>
            <person name="Castelle C.J."/>
            <person name="Probst A.J."/>
            <person name="Thomas B.C."/>
            <person name="Singh A."/>
            <person name="Wilkins M.J."/>
            <person name="Karaoz U."/>
            <person name="Brodie E.L."/>
            <person name="Williams K.H."/>
            <person name="Hubbard S.S."/>
            <person name="Banfield J.F."/>
        </authorList>
    </citation>
    <scope>NUCLEOTIDE SEQUENCE [LARGE SCALE GENOMIC DNA]</scope>
</reference>
<dbReference type="GO" id="GO:0016639">
    <property type="term" value="F:oxidoreductase activity, acting on the CH-NH2 group of donors, NAD or NADP as acceptor"/>
    <property type="evidence" value="ECO:0007669"/>
    <property type="project" value="InterPro"/>
</dbReference>
<organism evidence="7 8">
    <name type="scientific">Candidatus Woesebacteria bacterium RIFCSPHIGHO2_12_FULL_41_24</name>
    <dbReference type="NCBI Taxonomy" id="1802510"/>
    <lineage>
        <taxon>Bacteria</taxon>
        <taxon>Candidatus Woeseibacteriota</taxon>
    </lineage>
</organism>
<feature type="domain" description="Glutamate/phenylalanine/leucine/valine/L-tryptophan dehydrogenase C-terminal" evidence="6">
    <location>
        <begin position="150"/>
        <end position="353"/>
    </location>
</feature>
<gene>
    <name evidence="7" type="ORF">A3E44_04100</name>
</gene>
<accession>A0A1F8ATK9</accession>
<dbReference type="Pfam" id="PF00208">
    <property type="entry name" value="ELFV_dehydrog"/>
    <property type="match status" value="1"/>
</dbReference>
<evidence type="ECO:0000256" key="1">
    <source>
        <dbReference type="ARBA" id="ARBA00006382"/>
    </source>
</evidence>
<dbReference type="PROSITE" id="PS00074">
    <property type="entry name" value="GLFV_DEHYDROGENASE"/>
    <property type="match status" value="1"/>
</dbReference>
<evidence type="ECO:0000256" key="4">
    <source>
        <dbReference type="PIRSR" id="PIRSR000188-1"/>
    </source>
</evidence>